<dbReference type="InterPro" id="IPR007055">
    <property type="entry name" value="BON_dom"/>
</dbReference>
<comment type="caution">
    <text evidence="3">The sequence shown here is derived from an EMBL/GenBank/DDBJ whole genome shotgun (WGS) entry which is preliminary data.</text>
</comment>
<evidence type="ECO:0000313" key="3">
    <source>
        <dbReference type="EMBL" id="PZP35795.1"/>
    </source>
</evidence>
<dbReference type="PANTHER" id="PTHR34606">
    <property type="entry name" value="BON DOMAIN-CONTAINING PROTEIN"/>
    <property type="match status" value="1"/>
</dbReference>
<evidence type="ECO:0000259" key="2">
    <source>
        <dbReference type="PROSITE" id="PS50914"/>
    </source>
</evidence>
<evidence type="ECO:0000313" key="4">
    <source>
        <dbReference type="Proteomes" id="UP000249633"/>
    </source>
</evidence>
<name>A0A2W5DV31_9BURK</name>
<dbReference type="InterPro" id="IPR051686">
    <property type="entry name" value="Lipoprotein_DolP"/>
</dbReference>
<sequence length="144" mass="14771">MNSRFLNAAAVALAVLGLAACGQPDEQTAGQKLDAAVEQARQTGVQAKADAEAAASEVGARLQAGARAGERALSDAAITARINAALAVDDQLKARKIDVDTREGSVVLMGSAPSEQARDRATVLARAVEGVRAVENRLVLQPQG</sequence>
<dbReference type="InterPro" id="IPR014004">
    <property type="entry name" value="Transpt-assoc_nodulatn_dom_bac"/>
</dbReference>
<dbReference type="SMART" id="SM00749">
    <property type="entry name" value="BON"/>
    <property type="match status" value="1"/>
</dbReference>
<feature type="domain" description="BON" evidence="2">
    <location>
        <begin position="74"/>
        <end position="142"/>
    </location>
</feature>
<feature type="chain" id="PRO_5015860154" description="BON domain-containing protein" evidence="1">
    <location>
        <begin position="23"/>
        <end position="144"/>
    </location>
</feature>
<dbReference type="AlphaFoldDB" id="A0A2W5DV31"/>
<dbReference type="PROSITE" id="PS50914">
    <property type="entry name" value="BON"/>
    <property type="match status" value="1"/>
</dbReference>
<gene>
    <name evidence="3" type="ORF">DI603_03250</name>
</gene>
<organism evidence="3 4">
    <name type="scientific">Roseateles depolymerans</name>
    <dbReference type="NCBI Taxonomy" id="76731"/>
    <lineage>
        <taxon>Bacteria</taxon>
        <taxon>Pseudomonadati</taxon>
        <taxon>Pseudomonadota</taxon>
        <taxon>Betaproteobacteria</taxon>
        <taxon>Burkholderiales</taxon>
        <taxon>Sphaerotilaceae</taxon>
        <taxon>Roseateles</taxon>
    </lineage>
</organism>
<accession>A0A2W5DV31</accession>
<reference evidence="3 4" key="1">
    <citation type="submission" date="2017-08" db="EMBL/GenBank/DDBJ databases">
        <title>Infants hospitalized years apart are colonized by the same room-sourced microbial strains.</title>
        <authorList>
            <person name="Brooks B."/>
            <person name="Olm M.R."/>
            <person name="Firek B.A."/>
            <person name="Baker R."/>
            <person name="Thomas B.C."/>
            <person name="Morowitz M.J."/>
            <person name="Banfield J.F."/>
        </authorList>
    </citation>
    <scope>NUCLEOTIDE SEQUENCE [LARGE SCALE GENOMIC DNA]</scope>
    <source>
        <strain evidence="3">S2_012_000_R2_81</strain>
    </source>
</reference>
<dbReference type="EMBL" id="QFOD01000002">
    <property type="protein sequence ID" value="PZP35795.1"/>
    <property type="molecule type" value="Genomic_DNA"/>
</dbReference>
<feature type="signal peptide" evidence="1">
    <location>
        <begin position="1"/>
        <end position="22"/>
    </location>
</feature>
<dbReference type="Gene3D" id="3.30.1340.30">
    <property type="match status" value="1"/>
</dbReference>
<dbReference type="PANTHER" id="PTHR34606:SF15">
    <property type="entry name" value="BON DOMAIN-CONTAINING PROTEIN"/>
    <property type="match status" value="1"/>
</dbReference>
<proteinExistence type="predicted"/>
<dbReference type="Pfam" id="PF04972">
    <property type="entry name" value="BON"/>
    <property type="match status" value="1"/>
</dbReference>
<dbReference type="Proteomes" id="UP000249633">
    <property type="component" value="Unassembled WGS sequence"/>
</dbReference>
<dbReference type="PROSITE" id="PS51257">
    <property type="entry name" value="PROKAR_LIPOPROTEIN"/>
    <property type="match status" value="1"/>
</dbReference>
<keyword evidence="1" id="KW-0732">Signal</keyword>
<evidence type="ECO:0000256" key="1">
    <source>
        <dbReference type="SAM" id="SignalP"/>
    </source>
</evidence>
<protein>
    <recommendedName>
        <fullName evidence="2">BON domain-containing protein</fullName>
    </recommendedName>
</protein>